<dbReference type="OMA" id="REYLAYN"/>
<organism evidence="1">
    <name type="scientific">Triticum aestivum</name>
    <name type="common">Wheat</name>
    <dbReference type="NCBI Taxonomy" id="4565"/>
    <lineage>
        <taxon>Eukaryota</taxon>
        <taxon>Viridiplantae</taxon>
        <taxon>Streptophyta</taxon>
        <taxon>Embryophyta</taxon>
        <taxon>Tracheophyta</taxon>
        <taxon>Spermatophyta</taxon>
        <taxon>Magnoliopsida</taxon>
        <taxon>Liliopsida</taxon>
        <taxon>Poales</taxon>
        <taxon>Poaceae</taxon>
        <taxon>BOP clade</taxon>
        <taxon>Pooideae</taxon>
        <taxon>Triticodae</taxon>
        <taxon>Triticeae</taxon>
        <taxon>Triticinae</taxon>
        <taxon>Triticum</taxon>
    </lineage>
</organism>
<dbReference type="PANTHER" id="PTHR36762">
    <property type="entry name" value="LIGHT-REGULATED PROTEIN 1, CHLOROPLASTIC"/>
    <property type="match status" value="1"/>
</dbReference>
<dbReference type="EMBL" id="CM022218">
    <property type="protein sequence ID" value="KAF7027871.1"/>
    <property type="molecule type" value="Genomic_DNA"/>
</dbReference>
<dbReference type="STRING" id="4565.A0A077RW51"/>
<evidence type="ECO:0000313" key="1">
    <source>
        <dbReference type="EMBL" id="KAF7027871.1"/>
    </source>
</evidence>
<dbReference type="Proteomes" id="UP000815260">
    <property type="component" value="Chromosome 3B"/>
</dbReference>
<protein>
    <submittedName>
        <fullName evidence="1">Uncharacterized protein</fullName>
    </submittedName>
</protein>
<dbReference type="Pfam" id="PF07207">
    <property type="entry name" value="Lir1"/>
    <property type="match status" value="1"/>
</dbReference>
<accession>A0A3B6FJX1</accession>
<reference evidence="1" key="2">
    <citation type="submission" date="2020-03" db="EMBL/GenBank/DDBJ databases">
        <title>The second near-complete assembly of the hexaploid bread wheat (Triticum aestivum) genome.</title>
        <authorList>
            <person name="Zimin A.V."/>
            <person name="Puiu D."/>
            <person name="Shumante A."/>
            <person name="Alonge M."/>
            <person name="Salzberg S.L."/>
        </authorList>
    </citation>
    <scope>NUCLEOTIDE SEQUENCE</scope>
    <source>
        <tissue evidence="1">Leaf</tissue>
    </source>
</reference>
<name>A0A3B6FJX1_WHEAT</name>
<dbReference type="PANTHER" id="PTHR36762:SF2">
    <property type="entry name" value="LIGHT-REGULATED PROTEIN 1, CHLOROPLASTIC"/>
    <property type="match status" value="1"/>
</dbReference>
<reference evidence="1" key="1">
    <citation type="journal article" date="2017" name="Gigascience">
        <title>The first near-complete assembly of the hexaploid bread wheat genome, Triticum aestivum.</title>
        <authorList>
            <person name="Zimin A.V."/>
            <person name="Puiu D."/>
            <person name="Hall R."/>
            <person name="Kingan S."/>
            <person name="Clavijo B.J."/>
            <person name="Salzberg S.L."/>
        </authorList>
    </citation>
    <scope>NUCLEOTIDE SEQUENCE</scope>
    <source>
        <tissue evidence="1">Leaf</tissue>
    </source>
</reference>
<dbReference type="PaxDb" id="4565-Traes_3B_321F60236.1"/>
<sequence>MMQAAVALSAVLPVAVRGRPAARRSSATVAGGGRRIVGVGVRASAAAAPEADYSSNVSVFPMEACDLVGGEACDAQMYPEIKLGAGTGGPAAAARAPEVEREYLAYDEPKTVFPDEACDDLGGEFCEAPYQTTK</sequence>
<proteinExistence type="predicted"/>
<dbReference type="InterPro" id="IPR009856">
    <property type="entry name" value="Lir1"/>
</dbReference>
<comment type="caution">
    <text evidence="1">The sequence shown here is derived from an EMBL/GenBank/DDBJ whole genome shotgun (WGS) entry which is preliminary data.</text>
</comment>
<gene>
    <name evidence="1" type="ORF">CFC21_039867</name>
</gene>